<evidence type="ECO:0000313" key="3">
    <source>
        <dbReference type="Proteomes" id="UP000594637"/>
    </source>
</evidence>
<proteinExistence type="predicted"/>
<organism evidence="2 3">
    <name type="scientific">Actinomyces respiraculi</name>
    <dbReference type="NCBI Taxonomy" id="2744574"/>
    <lineage>
        <taxon>Bacteria</taxon>
        <taxon>Bacillati</taxon>
        <taxon>Actinomycetota</taxon>
        <taxon>Actinomycetes</taxon>
        <taxon>Actinomycetales</taxon>
        <taxon>Actinomycetaceae</taxon>
        <taxon>Actinomyces</taxon>
    </lineage>
</organism>
<feature type="transmembrane region" description="Helical" evidence="1">
    <location>
        <begin position="42"/>
        <end position="60"/>
    </location>
</feature>
<keyword evidence="3" id="KW-1185">Reference proteome</keyword>
<keyword evidence="1" id="KW-0472">Membrane</keyword>
<feature type="transmembrane region" description="Helical" evidence="1">
    <location>
        <begin position="15"/>
        <end position="36"/>
    </location>
</feature>
<gene>
    <name evidence="2" type="ORF">ID810_03230</name>
</gene>
<keyword evidence="1" id="KW-1133">Transmembrane helix</keyword>
<keyword evidence="1" id="KW-0812">Transmembrane</keyword>
<protein>
    <submittedName>
        <fullName evidence="2">DUF3017 domain-containing protein</fullName>
    </submittedName>
</protein>
<dbReference type="Proteomes" id="UP000594637">
    <property type="component" value="Chromosome"/>
</dbReference>
<dbReference type="KEGG" id="arep:ID810_03230"/>
<sequence length="98" mass="10729">MGRHPRWGESRREPYSTLSVVATTLALAGVPVLALTQHHRLAVLWLACLVLGLSAVRVLRPDGTWIAARGRVFDAVFGLLLALGLFLLSSYVELPRVL</sequence>
<accession>A0A7T0PX73</accession>
<evidence type="ECO:0000256" key="1">
    <source>
        <dbReference type="SAM" id="Phobius"/>
    </source>
</evidence>
<reference evidence="2 3" key="1">
    <citation type="submission" date="2020-11" db="EMBL/GenBank/DDBJ databases">
        <title>Actinomyces sp. ZJ750.</title>
        <authorList>
            <person name="Zhou J."/>
        </authorList>
    </citation>
    <scope>NUCLEOTIDE SEQUENCE [LARGE SCALE GENOMIC DNA]</scope>
    <source>
        <strain evidence="2 3">ZJ750</strain>
    </source>
</reference>
<dbReference type="EMBL" id="CP063989">
    <property type="protein sequence ID" value="QPL06519.1"/>
    <property type="molecule type" value="Genomic_DNA"/>
</dbReference>
<evidence type="ECO:0000313" key="2">
    <source>
        <dbReference type="EMBL" id="QPL06519.1"/>
    </source>
</evidence>
<name>A0A7T0PX73_9ACTO</name>
<dbReference type="AlphaFoldDB" id="A0A7T0PX73"/>
<feature type="transmembrane region" description="Helical" evidence="1">
    <location>
        <begin position="72"/>
        <end position="92"/>
    </location>
</feature>